<dbReference type="InterPro" id="IPR013328">
    <property type="entry name" value="6PGD_dom2"/>
</dbReference>
<dbReference type="EMBL" id="FNTH01000001">
    <property type="protein sequence ID" value="SEC38238.1"/>
    <property type="molecule type" value="Genomic_DNA"/>
</dbReference>
<dbReference type="Pfam" id="PF09130">
    <property type="entry name" value="DUF1932"/>
    <property type="match status" value="1"/>
</dbReference>
<protein>
    <submittedName>
        <fullName evidence="2">3-hydroxyisobutyrate dehydrogenase</fullName>
    </submittedName>
</protein>
<dbReference type="Gene3D" id="3.40.50.720">
    <property type="entry name" value="NAD(P)-binding Rossmann-like Domain"/>
    <property type="match status" value="1"/>
</dbReference>
<sequence length="319" mass="33044">MGAIATARAHGMTQGIRMTQQVIGFVGFGEAAQCFAAHLAAKGGPAPLVFCAGKTNRPPYSEGFRDMASTCGVELVDSLSALMARANIVFSAVVVATAVPVGEAIASLVRPGMLVVDLNASTPRAKRLVGDAVAANGGAFVDANLMGAVSIYGAAVPLYCSGDGAARFAELFAPLGFTVELAGLEAGTAAAVKMLRSVVTKGMEALIVEALTAASLAGVRSEALRGICEPMDATRYSKFVDMCVRTDVLHAERRAVEMDGVAEGLREIGLQPIMTEATAARLRTSAKLGLRDDFAARQAYSADDVLDAYVARMADLPQP</sequence>
<gene>
    <name evidence="2" type="ORF">SAMN05444164_1702</name>
</gene>
<organism evidence="2 3">
    <name type="scientific">Bradyrhizobium erythrophlei</name>
    <dbReference type="NCBI Taxonomy" id="1437360"/>
    <lineage>
        <taxon>Bacteria</taxon>
        <taxon>Pseudomonadati</taxon>
        <taxon>Pseudomonadota</taxon>
        <taxon>Alphaproteobacteria</taxon>
        <taxon>Hyphomicrobiales</taxon>
        <taxon>Nitrobacteraceae</taxon>
        <taxon>Bradyrhizobium</taxon>
    </lineage>
</organism>
<proteinExistence type="predicted"/>
<reference evidence="2 3" key="1">
    <citation type="submission" date="2016-10" db="EMBL/GenBank/DDBJ databases">
        <authorList>
            <person name="de Groot N.N."/>
        </authorList>
    </citation>
    <scope>NUCLEOTIDE SEQUENCE [LARGE SCALE GENOMIC DNA]</scope>
    <source>
        <strain evidence="2 3">MT12</strain>
    </source>
</reference>
<accession>A0A1H4S2G1</accession>
<name>A0A1H4S2G1_9BRAD</name>
<dbReference type="SUPFAM" id="SSF48179">
    <property type="entry name" value="6-phosphogluconate dehydrogenase C-terminal domain-like"/>
    <property type="match status" value="1"/>
</dbReference>
<evidence type="ECO:0000313" key="2">
    <source>
        <dbReference type="EMBL" id="SEC38238.1"/>
    </source>
</evidence>
<dbReference type="Proteomes" id="UP000198992">
    <property type="component" value="Unassembled WGS sequence"/>
</dbReference>
<dbReference type="AlphaFoldDB" id="A0A1H4S2G1"/>
<dbReference type="RefSeq" id="WP_244549502.1">
    <property type="nucleotide sequence ID" value="NZ_FNTH01000001.1"/>
</dbReference>
<dbReference type="InterPro" id="IPR015814">
    <property type="entry name" value="Pgluconate_DH_NAD-bd_C"/>
</dbReference>
<dbReference type="SUPFAM" id="SSF51735">
    <property type="entry name" value="NAD(P)-binding Rossmann-fold domains"/>
    <property type="match status" value="1"/>
</dbReference>
<evidence type="ECO:0000313" key="3">
    <source>
        <dbReference type="Proteomes" id="UP000198992"/>
    </source>
</evidence>
<feature type="domain" description="Phosphogluconate dehydrogenase NAD-binding putative C-terminal" evidence="1">
    <location>
        <begin position="218"/>
        <end position="283"/>
    </location>
</feature>
<dbReference type="InterPro" id="IPR036291">
    <property type="entry name" value="NAD(P)-bd_dom_sf"/>
</dbReference>
<dbReference type="Gene3D" id="1.10.1040.10">
    <property type="entry name" value="N-(1-d-carboxylethyl)-l-norvaline Dehydrogenase, domain 2"/>
    <property type="match status" value="1"/>
</dbReference>
<evidence type="ECO:0000259" key="1">
    <source>
        <dbReference type="Pfam" id="PF09130"/>
    </source>
</evidence>
<dbReference type="InterPro" id="IPR008927">
    <property type="entry name" value="6-PGluconate_DH-like_C_sf"/>
</dbReference>